<gene>
    <name evidence="13" type="ORF">B4U80_02661</name>
</gene>
<evidence type="ECO:0000256" key="4">
    <source>
        <dbReference type="ARBA" id="ARBA00022475"/>
    </source>
</evidence>
<evidence type="ECO:0000256" key="10">
    <source>
        <dbReference type="ARBA" id="ARBA00023201"/>
    </source>
</evidence>
<comment type="similarity">
    <text evidence="2 11">Belongs to the sodium:solute symporter (SSF) (TC 2.A.21) family.</text>
</comment>
<reference evidence="13 14" key="1">
    <citation type="journal article" date="2018" name="Gigascience">
        <title>Genomes of trombidid mites reveal novel predicted allergens and laterally-transferred genes associated with secondary metabolism.</title>
        <authorList>
            <person name="Dong X."/>
            <person name="Chaisiri K."/>
            <person name="Xia D."/>
            <person name="Armstrong S.D."/>
            <person name="Fang Y."/>
            <person name="Donnelly M.J."/>
            <person name="Kadowaki T."/>
            <person name="McGarry J.W."/>
            <person name="Darby A.C."/>
            <person name="Makepeace B.L."/>
        </authorList>
    </citation>
    <scope>NUCLEOTIDE SEQUENCE [LARGE SCALE GENOMIC DNA]</scope>
    <source>
        <strain evidence="13">UoL-UT</strain>
    </source>
</reference>
<dbReference type="EMBL" id="NCKV01019802">
    <property type="protein sequence ID" value="RWS20129.1"/>
    <property type="molecule type" value="Genomic_DNA"/>
</dbReference>
<sequence>TGFLVTIYTAIGGLKAVIWTDVIQYFFITVGTLSIIYFGVSRLVNTTLYTLIGLILYANYYKCDPILDGKIKITDEIVPLFMNQIFRSIPGCTGLFIVCLLSAALSTLSSGVNVVATLVWEDILTKRLPNMKPNKSVKLTKIIAATVGLICIAVAFLSKEFGSIFEVKMTFDCSICQFMYFS</sequence>
<dbReference type="PANTHER" id="PTHR42985">
    <property type="entry name" value="SODIUM-COUPLED MONOCARBOXYLATE TRANSPORTER"/>
    <property type="match status" value="1"/>
</dbReference>
<dbReference type="PROSITE" id="PS50283">
    <property type="entry name" value="NA_SOLUT_SYMP_3"/>
    <property type="match status" value="2"/>
</dbReference>
<feature type="transmembrane region" description="Helical" evidence="12">
    <location>
        <begin position="22"/>
        <end position="40"/>
    </location>
</feature>
<keyword evidence="3" id="KW-0813">Transport</keyword>
<name>A0A443RYJ3_9ACAR</name>
<evidence type="ECO:0000256" key="12">
    <source>
        <dbReference type="SAM" id="Phobius"/>
    </source>
</evidence>
<comment type="caution">
    <text evidence="13">The sequence shown here is derived from an EMBL/GenBank/DDBJ whole genome shotgun (WGS) entry which is preliminary data.</text>
</comment>
<dbReference type="PANTHER" id="PTHR42985:SF40">
    <property type="entry name" value="LD47995P-RELATED"/>
    <property type="match status" value="1"/>
</dbReference>
<evidence type="ECO:0000256" key="11">
    <source>
        <dbReference type="RuleBase" id="RU362091"/>
    </source>
</evidence>
<evidence type="ECO:0000256" key="9">
    <source>
        <dbReference type="ARBA" id="ARBA00023136"/>
    </source>
</evidence>
<dbReference type="OrthoDB" id="6500544at2759"/>
<dbReference type="AlphaFoldDB" id="A0A443RYJ3"/>
<dbReference type="Pfam" id="PF00474">
    <property type="entry name" value="SSF"/>
    <property type="match status" value="2"/>
</dbReference>
<dbReference type="GO" id="GO:0006814">
    <property type="term" value="P:sodium ion transport"/>
    <property type="evidence" value="ECO:0007669"/>
    <property type="project" value="UniProtKB-KW"/>
</dbReference>
<evidence type="ECO:0000256" key="5">
    <source>
        <dbReference type="ARBA" id="ARBA00022692"/>
    </source>
</evidence>
<keyword evidence="9 12" id="KW-0472">Membrane</keyword>
<dbReference type="Proteomes" id="UP000288716">
    <property type="component" value="Unassembled WGS sequence"/>
</dbReference>
<evidence type="ECO:0000256" key="6">
    <source>
        <dbReference type="ARBA" id="ARBA00022989"/>
    </source>
</evidence>
<dbReference type="InterPro" id="IPR001734">
    <property type="entry name" value="Na/solute_symporter"/>
</dbReference>
<dbReference type="STRING" id="299467.A0A443RYJ3"/>
<organism evidence="13 14">
    <name type="scientific">Leptotrombidium deliense</name>
    <dbReference type="NCBI Taxonomy" id="299467"/>
    <lineage>
        <taxon>Eukaryota</taxon>
        <taxon>Metazoa</taxon>
        <taxon>Ecdysozoa</taxon>
        <taxon>Arthropoda</taxon>
        <taxon>Chelicerata</taxon>
        <taxon>Arachnida</taxon>
        <taxon>Acari</taxon>
        <taxon>Acariformes</taxon>
        <taxon>Trombidiformes</taxon>
        <taxon>Prostigmata</taxon>
        <taxon>Anystina</taxon>
        <taxon>Parasitengona</taxon>
        <taxon>Trombiculoidea</taxon>
        <taxon>Trombiculidae</taxon>
        <taxon>Leptotrombidium</taxon>
    </lineage>
</organism>
<keyword evidence="6 12" id="KW-1133">Transmembrane helix</keyword>
<dbReference type="InterPro" id="IPR051163">
    <property type="entry name" value="Sodium:Solute_Symporter_SSF"/>
</dbReference>
<feature type="transmembrane region" description="Helical" evidence="12">
    <location>
        <begin position="139"/>
        <end position="158"/>
    </location>
</feature>
<keyword evidence="10" id="KW-0739">Sodium transport</keyword>
<comment type="subcellular location">
    <subcellularLocation>
        <location evidence="1">Cell membrane</location>
        <topology evidence="1">Multi-pass membrane protein</topology>
    </subcellularLocation>
</comment>
<keyword evidence="8" id="KW-0406">Ion transport</keyword>
<dbReference type="VEuPathDB" id="VectorBase:LDEU011911"/>
<evidence type="ECO:0000313" key="13">
    <source>
        <dbReference type="EMBL" id="RWS20129.1"/>
    </source>
</evidence>
<dbReference type="InterPro" id="IPR038377">
    <property type="entry name" value="Na/Glc_symporter_sf"/>
</dbReference>
<keyword evidence="14" id="KW-1185">Reference proteome</keyword>
<keyword evidence="7" id="KW-0915">Sodium</keyword>
<dbReference type="GO" id="GO:0015293">
    <property type="term" value="F:symporter activity"/>
    <property type="evidence" value="ECO:0007669"/>
    <property type="project" value="TreeGrafter"/>
</dbReference>
<evidence type="ECO:0000256" key="2">
    <source>
        <dbReference type="ARBA" id="ARBA00006434"/>
    </source>
</evidence>
<feature type="transmembrane region" description="Helical" evidence="12">
    <location>
        <begin position="95"/>
        <end position="119"/>
    </location>
</feature>
<feature type="non-terminal residue" evidence="13">
    <location>
        <position position="1"/>
    </location>
</feature>
<proteinExistence type="inferred from homology"/>
<dbReference type="Gene3D" id="1.20.1730.10">
    <property type="entry name" value="Sodium/glucose cotransporter"/>
    <property type="match status" value="2"/>
</dbReference>
<evidence type="ECO:0000313" key="14">
    <source>
        <dbReference type="Proteomes" id="UP000288716"/>
    </source>
</evidence>
<accession>A0A443RYJ3</accession>
<protein>
    <submittedName>
        <fullName evidence="13">Sodium-coupled monocarboxylate transporter 2-like protein</fullName>
    </submittedName>
</protein>
<evidence type="ECO:0000256" key="3">
    <source>
        <dbReference type="ARBA" id="ARBA00022448"/>
    </source>
</evidence>
<keyword evidence="4" id="KW-1003">Cell membrane</keyword>
<dbReference type="GO" id="GO:0005886">
    <property type="term" value="C:plasma membrane"/>
    <property type="evidence" value="ECO:0007669"/>
    <property type="project" value="UniProtKB-SubCell"/>
</dbReference>
<evidence type="ECO:0000256" key="7">
    <source>
        <dbReference type="ARBA" id="ARBA00023053"/>
    </source>
</evidence>
<keyword evidence="5 12" id="KW-0812">Transmembrane</keyword>
<evidence type="ECO:0000256" key="1">
    <source>
        <dbReference type="ARBA" id="ARBA00004651"/>
    </source>
</evidence>
<evidence type="ECO:0000256" key="8">
    <source>
        <dbReference type="ARBA" id="ARBA00023065"/>
    </source>
</evidence>